<evidence type="ECO:0000313" key="3">
    <source>
        <dbReference type="Proteomes" id="UP001149163"/>
    </source>
</evidence>
<reference evidence="2" key="2">
    <citation type="journal article" date="2023" name="IMA Fungus">
        <title>Comparative genomic study of the Penicillium genus elucidates a diverse pangenome and 15 lateral gene transfer events.</title>
        <authorList>
            <person name="Petersen C."/>
            <person name="Sorensen T."/>
            <person name="Nielsen M.R."/>
            <person name="Sondergaard T.E."/>
            <person name="Sorensen J.L."/>
            <person name="Fitzpatrick D.A."/>
            <person name="Frisvad J.C."/>
            <person name="Nielsen K.L."/>
        </authorList>
    </citation>
    <scope>NUCLEOTIDE SEQUENCE</scope>
    <source>
        <strain evidence="2">IBT 26290</strain>
    </source>
</reference>
<gene>
    <name evidence="2" type="ORF">N7482_005173</name>
</gene>
<dbReference type="PANTHER" id="PTHR46082:SF11">
    <property type="entry name" value="AAA+ ATPASE DOMAIN-CONTAINING PROTEIN-RELATED"/>
    <property type="match status" value="1"/>
</dbReference>
<dbReference type="SUPFAM" id="SSF53167">
    <property type="entry name" value="Purine and uridine phosphorylases"/>
    <property type="match status" value="1"/>
</dbReference>
<dbReference type="Proteomes" id="UP001149163">
    <property type="component" value="Unassembled WGS sequence"/>
</dbReference>
<evidence type="ECO:0000259" key="1">
    <source>
        <dbReference type="Pfam" id="PF00931"/>
    </source>
</evidence>
<name>A0A9W9LMC1_9EURO</name>
<dbReference type="AlphaFoldDB" id="A0A9W9LMC1"/>
<feature type="domain" description="NB-ARC" evidence="1">
    <location>
        <begin position="379"/>
        <end position="542"/>
    </location>
</feature>
<dbReference type="NCBIfam" id="NF040586">
    <property type="entry name" value="FxSxx_TPR"/>
    <property type="match status" value="1"/>
</dbReference>
<dbReference type="RefSeq" id="XP_056542853.1">
    <property type="nucleotide sequence ID" value="XM_056687298.1"/>
</dbReference>
<dbReference type="GO" id="GO:0009116">
    <property type="term" value="P:nucleoside metabolic process"/>
    <property type="evidence" value="ECO:0007669"/>
    <property type="project" value="InterPro"/>
</dbReference>
<dbReference type="GO" id="GO:0003824">
    <property type="term" value="F:catalytic activity"/>
    <property type="evidence" value="ECO:0007669"/>
    <property type="project" value="InterPro"/>
</dbReference>
<dbReference type="Pfam" id="PF13424">
    <property type="entry name" value="TPR_12"/>
    <property type="match status" value="4"/>
</dbReference>
<dbReference type="GeneID" id="81426474"/>
<sequence length="1187" mass="133815">MTAVPPGMPRRRLSHDAYRVGWICPLEVEQIAAMEMLDEEHERLPQLSVDTNIYTLGSINNHNVVIAGLPQAGNCYAATVITQMRMTFPSLKYGLLVGIGGGVPVKTDHGMIRLGHVVVSEPTGVHSGAVQYDHGKARSGYFERKGFLAPPPTVLLNAAREVAIRRQRIQYDPVWENTQRIQTTRRHLRRFRYPGTTHDHLYRPDYKHQQEGVSCEEGGCDPTQRIERPLDEDDGLFVVVHRGTIASGELVIKDAITRDNLAHEHGVLCFEMEAVGALADFPCMVIRGISDYCDSHKNDMWHGYAAAVAAAYARQLFFHISIEEEAQRRSVQPLPSGGTKAMTYTTELQTESEPNAIEHQSRTYYVIPSLANRHFTGRESTLEKLQQMLFVQASSQKLALFGLGGVGKTQVALQFTHWVKTHTPECSIFWAPALSLESFEQACSQIVKKLNTQRSDNESAMELVREHLSSPAAGRWLFIVDNADDYDLLFDELEPYFPTSDNGAILLTTRSREVAVSFAEKDTIELQNMTAGEATSFLAKIAREDLLSDRASTAQLLEELHCLPLAITQAGFYINRNNVSTTRYLAIMHSTEKDRMNLLKRDFHDSTRYLKLPNAVATAWLISFDMIRNSDPAAAELLEFISCIEPKAIPRSILPPLESEEKMEFALGTLCGYAFLTKREDGDMFDVHSLVQLSMRLWTEKEGHTFLIIKKTLQHMEEVFPSVEYTNREIWRAYLPHALQILQRDEDKGMSERYSLLSNVADCFLEDGRAREAVVYSEEVSAWNETNYNEEHPDRLMSQHELAKAYQANGQIKQAIDLFEHVVAVRQRTLSEEDANRLSSQHELAIAYEANGQIKQAVGLLEHVVAVRQRTLSEEHPNRLASQHTLAMAYRVDGQIKQAIDLLEHVVAVEERKLDEEHPDRLASQHALAIAYEANGQIKQAVDLLEHVVAVRQRTLSEEHPNRLASQHVLAIAYRADGQIKQAIDLLEHVVAVKERTLNEEHPDRLASQHALAIAYKANGQTKQAIDLLEHVVAVEERTLNEEHPSRLASQHELAIAYEANGQIKQAIDLLEHVVIYKRTLSEEHPSRLASQHALAIAYKANGQTKLAIDLLEHVVIYKRTLSEEHPSRLASQHALAIAYKANGQTKQAIDLLEHVVAVEERTLNEEHPDRLASLQALADIKQSYQL</sequence>
<dbReference type="SUPFAM" id="SSF48452">
    <property type="entry name" value="TPR-like"/>
    <property type="match status" value="4"/>
</dbReference>
<dbReference type="SUPFAM" id="SSF52540">
    <property type="entry name" value="P-loop containing nucleoside triphosphate hydrolases"/>
    <property type="match status" value="1"/>
</dbReference>
<dbReference type="InterPro" id="IPR019734">
    <property type="entry name" value="TPR_rpt"/>
</dbReference>
<dbReference type="OrthoDB" id="5986190at2759"/>
<keyword evidence="3" id="KW-1185">Reference proteome</keyword>
<dbReference type="Gene3D" id="3.40.50.300">
    <property type="entry name" value="P-loop containing nucleotide triphosphate hydrolases"/>
    <property type="match status" value="1"/>
</dbReference>
<dbReference type="Gene3D" id="1.25.40.10">
    <property type="entry name" value="Tetratricopeptide repeat domain"/>
    <property type="match status" value="3"/>
</dbReference>
<proteinExistence type="predicted"/>
<dbReference type="SMART" id="SM00028">
    <property type="entry name" value="TPR"/>
    <property type="match status" value="9"/>
</dbReference>
<dbReference type="PANTHER" id="PTHR46082">
    <property type="entry name" value="ATP/GTP-BINDING PROTEIN-RELATED"/>
    <property type="match status" value="1"/>
</dbReference>
<protein>
    <recommendedName>
        <fullName evidence="1">NB-ARC domain-containing protein</fullName>
    </recommendedName>
</protein>
<dbReference type="InterPro" id="IPR035994">
    <property type="entry name" value="Nucleoside_phosphorylase_sf"/>
</dbReference>
<dbReference type="InterPro" id="IPR053137">
    <property type="entry name" value="NLR-like"/>
</dbReference>
<dbReference type="InterPro" id="IPR027417">
    <property type="entry name" value="P-loop_NTPase"/>
</dbReference>
<comment type="caution">
    <text evidence="2">The sequence shown here is derived from an EMBL/GenBank/DDBJ whole genome shotgun (WGS) entry which is preliminary data.</text>
</comment>
<dbReference type="Pfam" id="PF00931">
    <property type="entry name" value="NB-ARC"/>
    <property type="match status" value="1"/>
</dbReference>
<dbReference type="InterPro" id="IPR011990">
    <property type="entry name" value="TPR-like_helical_dom_sf"/>
</dbReference>
<reference evidence="2" key="1">
    <citation type="submission" date="2022-11" db="EMBL/GenBank/DDBJ databases">
        <authorList>
            <person name="Petersen C."/>
        </authorList>
    </citation>
    <scope>NUCLEOTIDE SEQUENCE</scope>
    <source>
        <strain evidence="2">IBT 26290</strain>
    </source>
</reference>
<dbReference type="EMBL" id="JAPQKN010000003">
    <property type="protein sequence ID" value="KAJ5166392.1"/>
    <property type="molecule type" value="Genomic_DNA"/>
</dbReference>
<dbReference type="Gene3D" id="3.40.50.1580">
    <property type="entry name" value="Nucleoside phosphorylase domain"/>
    <property type="match status" value="1"/>
</dbReference>
<dbReference type="Pfam" id="PF13374">
    <property type="entry name" value="TPR_10"/>
    <property type="match status" value="2"/>
</dbReference>
<organism evidence="2 3">
    <name type="scientific">Penicillium canariense</name>
    <dbReference type="NCBI Taxonomy" id="189055"/>
    <lineage>
        <taxon>Eukaryota</taxon>
        <taxon>Fungi</taxon>
        <taxon>Dikarya</taxon>
        <taxon>Ascomycota</taxon>
        <taxon>Pezizomycotina</taxon>
        <taxon>Eurotiomycetes</taxon>
        <taxon>Eurotiomycetidae</taxon>
        <taxon>Eurotiales</taxon>
        <taxon>Aspergillaceae</taxon>
        <taxon>Penicillium</taxon>
    </lineage>
</organism>
<dbReference type="GO" id="GO:0043531">
    <property type="term" value="F:ADP binding"/>
    <property type="evidence" value="ECO:0007669"/>
    <property type="project" value="InterPro"/>
</dbReference>
<accession>A0A9W9LMC1</accession>
<dbReference type="InterPro" id="IPR002182">
    <property type="entry name" value="NB-ARC"/>
</dbReference>
<evidence type="ECO:0000313" key="2">
    <source>
        <dbReference type="EMBL" id="KAJ5166392.1"/>
    </source>
</evidence>